<gene>
    <name evidence="1" type="ORF">SAMN04488067_104263</name>
</gene>
<reference evidence="1 2" key="1">
    <citation type="submission" date="2016-10" db="EMBL/GenBank/DDBJ databases">
        <authorList>
            <person name="Varghese N."/>
            <person name="Submissions S."/>
        </authorList>
    </citation>
    <scope>NUCLEOTIDE SEQUENCE [LARGE SCALE GENOMIC DNA]</scope>
    <source>
        <strain evidence="1 2">CGMCC 1.3527</strain>
    </source>
</reference>
<evidence type="ECO:0000313" key="2">
    <source>
        <dbReference type="Proteomes" id="UP000324020"/>
    </source>
</evidence>
<evidence type="ECO:0000313" key="1">
    <source>
        <dbReference type="EMBL" id="SDF46028.1"/>
    </source>
</evidence>
<dbReference type="EMBL" id="FNBO01000004">
    <property type="protein sequence ID" value="SDF46028.1"/>
    <property type="molecule type" value="Genomic_DNA"/>
</dbReference>
<accession>A0A1G7L951</accession>
<keyword evidence="2" id="KW-1185">Reference proteome</keyword>
<dbReference type="Proteomes" id="UP000324020">
    <property type="component" value="Unassembled WGS sequence"/>
</dbReference>
<dbReference type="AlphaFoldDB" id="A0A1G7L951"/>
<protein>
    <submittedName>
        <fullName evidence="1">Uncharacterized protein</fullName>
    </submittedName>
</protein>
<name>A0A1G7L951_9EURY</name>
<proteinExistence type="predicted"/>
<sequence>MRDSLCLTLSIKALKVVFLPGSRVMYTKWVKTERYETRY</sequence>
<organism evidence="1 2">
    <name type="scientific">Halorubrum xinjiangense</name>
    <dbReference type="NCBI Taxonomy" id="261291"/>
    <lineage>
        <taxon>Archaea</taxon>
        <taxon>Methanobacteriati</taxon>
        <taxon>Methanobacteriota</taxon>
        <taxon>Stenosarchaea group</taxon>
        <taxon>Halobacteria</taxon>
        <taxon>Halobacteriales</taxon>
        <taxon>Haloferacaceae</taxon>
        <taxon>Halorubrum</taxon>
    </lineage>
</organism>